<dbReference type="EMBL" id="QTUA01000001">
    <property type="protein sequence ID" value="REF30200.1"/>
    <property type="molecule type" value="Genomic_DNA"/>
</dbReference>
<keyword evidence="2" id="KW-0732">Signal</keyword>
<reference evidence="3 4" key="1">
    <citation type="submission" date="2018-08" db="EMBL/GenBank/DDBJ databases">
        <title>Sequencing the genomes of 1000 actinobacteria strains.</title>
        <authorList>
            <person name="Klenk H.-P."/>
        </authorList>
    </citation>
    <scope>NUCLEOTIDE SEQUENCE [LARGE SCALE GENOMIC DNA]</scope>
    <source>
        <strain evidence="3 4">DSM 22967</strain>
    </source>
</reference>
<evidence type="ECO:0000313" key="4">
    <source>
        <dbReference type="Proteomes" id="UP000256253"/>
    </source>
</evidence>
<dbReference type="AlphaFoldDB" id="A0A3D9UQD8"/>
<dbReference type="Proteomes" id="UP000256253">
    <property type="component" value="Unassembled WGS sequence"/>
</dbReference>
<feature type="region of interest" description="Disordered" evidence="1">
    <location>
        <begin position="432"/>
        <end position="460"/>
    </location>
</feature>
<evidence type="ECO:0000256" key="2">
    <source>
        <dbReference type="SAM" id="SignalP"/>
    </source>
</evidence>
<feature type="signal peptide" evidence="2">
    <location>
        <begin position="1"/>
        <end position="28"/>
    </location>
</feature>
<comment type="caution">
    <text evidence="3">The sequence shown here is derived from an EMBL/GenBank/DDBJ whole genome shotgun (WGS) entry which is preliminary data.</text>
</comment>
<sequence length="460" mass="46675">MYRAAASTLTALGCAFAAGLCAPTPASAASPTAALTAVARTPGGNYHLATPTRVVDTRYGQGAPRGTVDPGEVVKVKVTGVAGIPTTGVGAVVVNLGAVAAKSYGWLVAYPSGQAKPATSTLNYRAGWTGSATATVPVGSDGTITVIAGAGSTDVLVDVVGWYSSATSTQTGGALLDPQDPYRLEDTRYNGGAIPAGGTRVEQFGFYDSAGSRLKAIAANVTAVAGSTTSGYLTTWSGTGTRPGVSTLQYARGEVSPNTTNVPVTYLGVDGLGSSRYSFSLTAMGAGAVNVIVDVVGYYTTAADGVGTVYVPMAPQRLADTRIGLGVAKGKRGTNSTAQMLMPTGLVTTARTKAFVGNLTGTGATKSTYQTIWSGTAPTDSSTINIAPGRDRTNGSIVLTPKSDDGARLRYAVFNQNASADFVIDMTGRFDTSPDQPAGASSSKRIVSHQSYLMPAAKGR</sequence>
<organism evidence="3 4">
    <name type="scientific">Calidifontibacter indicus</name>
    <dbReference type="NCBI Taxonomy" id="419650"/>
    <lineage>
        <taxon>Bacteria</taxon>
        <taxon>Bacillati</taxon>
        <taxon>Actinomycetota</taxon>
        <taxon>Actinomycetes</taxon>
        <taxon>Micrococcales</taxon>
        <taxon>Dermacoccaceae</taxon>
        <taxon>Calidifontibacter</taxon>
    </lineage>
</organism>
<protein>
    <submittedName>
        <fullName evidence="3">Uncharacterized protein</fullName>
    </submittedName>
</protein>
<evidence type="ECO:0000256" key="1">
    <source>
        <dbReference type="SAM" id="MobiDB-lite"/>
    </source>
</evidence>
<feature type="chain" id="PRO_5017828918" evidence="2">
    <location>
        <begin position="29"/>
        <end position="460"/>
    </location>
</feature>
<dbReference type="RefSeq" id="WP_115922219.1">
    <property type="nucleotide sequence ID" value="NZ_QTUA01000001.1"/>
</dbReference>
<name>A0A3D9UQD8_9MICO</name>
<feature type="compositionally biased region" description="Polar residues" evidence="1">
    <location>
        <begin position="433"/>
        <end position="451"/>
    </location>
</feature>
<dbReference type="OrthoDB" id="4855196at2"/>
<gene>
    <name evidence="3" type="ORF">DFJ65_1194</name>
</gene>
<keyword evidence="4" id="KW-1185">Reference proteome</keyword>
<proteinExistence type="predicted"/>
<accession>A0A3D9UQD8</accession>
<evidence type="ECO:0000313" key="3">
    <source>
        <dbReference type="EMBL" id="REF30200.1"/>
    </source>
</evidence>